<feature type="domain" description="Zinc finger CGNR" evidence="1">
    <location>
        <begin position="160"/>
        <end position="201"/>
    </location>
</feature>
<dbReference type="PANTHER" id="PTHR35525:SF3">
    <property type="entry name" value="BLL6575 PROTEIN"/>
    <property type="match status" value="1"/>
</dbReference>
<dbReference type="InterPro" id="IPR023286">
    <property type="entry name" value="ABATE_dom_sf"/>
</dbReference>
<evidence type="ECO:0000313" key="3">
    <source>
        <dbReference type="Proteomes" id="UP001589867"/>
    </source>
</evidence>
<accession>A0ABV6MBN9</accession>
<dbReference type="InterPro" id="IPR021005">
    <property type="entry name" value="Znf_CGNR"/>
</dbReference>
<protein>
    <submittedName>
        <fullName evidence="2">CGNR zinc finger domain-containing protein</fullName>
    </submittedName>
</protein>
<dbReference type="EMBL" id="JBHLUH010000064">
    <property type="protein sequence ID" value="MFC0532021.1"/>
    <property type="molecule type" value="Genomic_DNA"/>
</dbReference>
<proteinExistence type="predicted"/>
<evidence type="ECO:0000259" key="1">
    <source>
        <dbReference type="Pfam" id="PF11706"/>
    </source>
</evidence>
<sequence length="210" mass="23618">METANDVTRMRTVGGNLTLDYLNTRSGPPVGAPDDDVLLSYDDVLAWARHVDLLADQEVTRLLRRARKDPDGAHVAYQRALAVREHLDELFRTVAAGGRPASQRLAWLRDTTAEALAHAQLAPGHDRFGWHWTADQDLARPLWPIVHAAADLLTNGPLDRIKACAGCRFLFIDESKNRSRRWCSMEDCGTAEKIRRYVSRRAATHTRTAR</sequence>
<dbReference type="InterPro" id="IPR010852">
    <property type="entry name" value="ABATE"/>
</dbReference>
<dbReference type="Pfam" id="PF07336">
    <property type="entry name" value="ABATE"/>
    <property type="match status" value="1"/>
</dbReference>
<dbReference type="Gene3D" id="1.10.3300.10">
    <property type="entry name" value="Jann2411-like domain"/>
    <property type="match status" value="1"/>
</dbReference>
<reference evidence="2 3" key="1">
    <citation type="submission" date="2024-09" db="EMBL/GenBank/DDBJ databases">
        <authorList>
            <person name="Sun Q."/>
            <person name="Mori K."/>
        </authorList>
    </citation>
    <scope>NUCLEOTIDE SEQUENCE [LARGE SCALE GENOMIC DNA]</scope>
    <source>
        <strain evidence="2 3">TBRC 3947</strain>
    </source>
</reference>
<dbReference type="Pfam" id="PF11706">
    <property type="entry name" value="zf-CGNR"/>
    <property type="match status" value="1"/>
</dbReference>
<keyword evidence="3" id="KW-1185">Reference proteome</keyword>
<evidence type="ECO:0000313" key="2">
    <source>
        <dbReference type="EMBL" id="MFC0532021.1"/>
    </source>
</evidence>
<dbReference type="RefSeq" id="WP_377257474.1">
    <property type="nucleotide sequence ID" value="NZ_JBHLUH010000064.1"/>
</dbReference>
<organism evidence="2 3">
    <name type="scientific">Phytohabitans kaempferiae</name>
    <dbReference type="NCBI Taxonomy" id="1620943"/>
    <lineage>
        <taxon>Bacteria</taxon>
        <taxon>Bacillati</taxon>
        <taxon>Actinomycetota</taxon>
        <taxon>Actinomycetes</taxon>
        <taxon>Micromonosporales</taxon>
        <taxon>Micromonosporaceae</taxon>
    </lineage>
</organism>
<dbReference type="PANTHER" id="PTHR35525">
    <property type="entry name" value="BLL6575 PROTEIN"/>
    <property type="match status" value="1"/>
</dbReference>
<gene>
    <name evidence="2" type="ORF">ACFFIA_30655</name>
</gene>
<dbReference type="SUPFAM" id="SSF160904">
    <property type="entry name" value="Jann2411-like"/>
    <property type="match status" value="1"/>
</dbReference>
<comment type="caution">
    <text evidence="2">The sequence shown here is derived from an EMBL/GenBank/DDBJ whole genome shotgun (WGS) entry which is preliminary data.</text>
</comment>
<dbReference type="Proteomes" id="UP001589867">
    <property type="component" value="Unassembled WGS sequence"/>
</dbReference>
<name>A0ABV6MBN9_9ACTN</name>